<dbReference type="EMBL" id="CP042806">
    <property type="protein sequence ID" value="QEE30594.1"/>
    <property type="molecule type" value="Genomic_DNA"/>
</dbReference>
<dbReference type="AlphaFoldDB" id="A0A5B9EG89"/>
<dbReference type="Proteomes" id="UP000321820">
    <property type="component" value="Chromosome"/>
</dbReference>
<dbReference type="PANTHER" id="PTHR13136">
    <property type="entry name" value="TESTIS DEVELOPMENT PROTEIN PRTD"/>
    <property type="match status" value="1"/>
</dbReference>
<gene>
    <name evidence="2" type="ORF">FTW19_22950</name>
</gene>
<sequence length="222" mass="23896">MNSREFLDAPPNEIPVRGYLHLPTHPGGDCLVLTHGAGANCNAPLLVALADAFCASGMTVLRCDLPFRQLRPHGPPPRGSAERDQQGLQAAVASMRRQGAGRIFLGGHSYGGRQASMLAAAESDLVEKLLLLSYPLHPPQRPSELRTGHFPDLKTPALFVHGVRDGFASSDEMAVALKLIPAQTELLSIASAGHELLTKKNHDELPKKVVEVFRSFAYDVVA</sequence>
<name>A0A5B9EG89_9BACT</name>
<dbReference type="InterPro" id="IPR026555">
    <property type="entry name" value="NSL3/Tex30"/>
</dbReference>
<dbReference type="InterPro" id="IPR046879">
    <property type="entry name" value="KANL3/Tex30_Abhydrolase"/>
</dbReference>
<evidence type="ECO:0000259" key="1">
    <source>
        <dbReference type="Pfam" id="PF20408"/>
    </source>
</evidence>
<evidence type="ECO:0000313" key="2">
    <source>
        <dbReference type="EMBL" id="QEE30594.1"/>
    </source>
</evidence>
<reference evidence="2 3" key="1">
    <citation type="submission" date="2019-08" db="EMBL/GenBank/DDBJ databases">
        <title>Complete genome sequence of Terriglobus albidus strain ORNL.</title>
        <authorList>
            <person name="Podar M."/>
        </authorList>
    </citation>
    <scope>NUCLEOTIDE SEQUENCE [LARGE SCALE GENOMIC DNA]</scope>
    <source>
        <strain evidence="2 3">ORNL</strain>
    </source>
</reference>
<feature type="domain" description="KANL3/Tex30 alpha/beta hydrolase-like" evidence="1">
    <location>
        <begin position="30"/>
        <end position="209"/>
    </location>
</feature>
<dbReference type="PANTHER" id="PTHR13136:SF11">
    <property type="entry name" value="TESTIS-EXPRESSED PROTEIN 30"/>
    <property type="match status" value="1"/>
</dbReference>
<dbReference type="RefSeq" id="WP_147649905.1">
    <property type="nucleotide sequence ID" value="NZ_CP042806.1"/>
</dbReference>
<dbReference type="OrthoDB" id="652634at2"/>
<dbReference type="Pfam" id="PF20408">
    <property type="entry name" value="Abhydrolase_11"/>
    <property type="match status" value="1"/>
</dbReference>
<protein>
    <submittedName>
        <fullName evidence="2">Alpha/beta fold hydrolase</fullName>
    </submittedName>
</protein>
<evidence type="ECO:0000313" key="3">
    <source>
        <dbReference type="Proteomes" id="UP000321820"/>
    </source>
</evidence>
<dbReference type="InterPro" id="IPR029058">
    <property type="entry name" value="AB_hydrolase_fold"/>
</dbReference>
<keyword evidence="3" id="KW-1185">Reference proteome</keyword>
<organism evidence="2 3">
    <name type="scientific">Terriglobus albidus</name>
    <dbReference type="NCBI Taxonomy" id="1592106"/>
    <lineage>
        <taxon>Bacteria</taxon>
        <taxon>Pseudomonadati</taxon>
        <taxon>Acidobacteriota</taxon>
        <taxon>Terriglobia</taxon>
        <taxon>Terriglobales</taxon>
        <taxon>Acidobacteriaceae</taxon>
        <taxon>Terriglobus</taxon>
    </lineage>
</organism>
<dbReference type="GO" id="GO:0016787">
    <property type="term" value="F:hydrolase activity"/>
    <property type="evidence" value="ECO:0007669"/>
    <property type="project" value="UniProtKB-KW"/>
</dbReference>
<accession>A0A5B9EG89</accession>
<dbReference type="Gene3D" id="3.40.50.1820">
    <property type="entry name" value="alpha/beta hydrolase"/>
    <property type="match status" value="1"/>
</dbReference>
<proteinExistence type="predicted"/>
<keyword evidence="2" id="KW-0378">Hydrolase</keyword>
<dbReference type="KEGG" id="talb:FTW19_22950"/>
<dbReference type="SUPFAM" id="SSF53474">
    <property type="entry name" value="alpha/beta-Hydrolases"/>
    <property type="match status" value="1"/>
</dbReference>